<evidence type="ECO:0000313" key="3">
    <source>
        <dbReference type="Proteomes" id="UP000266841"/>
    </source>
</evidence>
<keyword evidence="3" id="KW-1185">Reference proteome</keyword>
<feature type="compositionally biased region" description="Basic and acidic residues" evidence="1">
    <location>
        <begin position="200"/>
        <end position="210"/>
    </location>
</feature>
<evidence type="ECO:0000256" key="1">
    <source>
        <dbReference type="SAM" id="MobiDB-lite"/>
    </source>
</evidence>
<dbReference type="AlphaFoldDB" id="K0RLF1"/>
<dbReference type="EMBL" id="AGNL01046855">
    <property type="protein sequence ID" value="EJK47542.1"/>
    <property type="molecule type" value="Genomic_DNA"/>
</dbReference>
<dbReference type="Proteomes" id="UP000266841">
    <property type="component" value="Unassembled WGS sequence"/>
</dbReference>
<organism evidence="2 3">
    <name type="scientific">Thalassiosira oceanica</name>
    <name type="common">Marine diatom</name>
    <dbReference type="NCBI Taxonomy" id="159749"/>
    <lineage>
        <taxon>Eukaryota</taxon>
        <taxon>Sar</taxon>
        <taxon>Stramenopiles</taxon>
        <taxon>Ochrophyta</taxon>
        <taxon>Bacillariophyta</taxon>
        <taxon>Coscinodiscophyceae</taxon>
        <taxon>Thalassiosirophycidae</taxon>
        <taxon>Thalassiosirales</taxon>
        <taxon>Thalassiosiraceae</taxon>
        <taxon>Thalassiosira</taxon>
    </lineage>
</organism>
<reference evidence="2 3" key="1">
    <citation type="journal article" date="2012" name="Genome Biol.">
        <title>Genome and low-iron response of an oceanic diatom adapted to chronic iron limitation.</title>
        <authorList>
            <person name="Lommer M."/>
            <person name="Specht M."/>
            <person name="Roy A.S."/>
            <person name="Kraemer L."/>
            <person name="Andreson R."/>
            <person name="Gutowska M.A."/>
            <person name="Wolf J."/>
            <person name="Bergner S.V."/>
            <person name="Schilhabel M.B."/>
            <person name="Klostermeier U.C."/>
            <person name="Beiko R.G."/>
            <person name="Rosenstiel P."/>
            <person name="Hippler M."/>
            <person name="Laroche J."/>
        </authorList>
    </citation>
    <scope>NUCLEOTIDE SEQUENCE [LARGE SCALE GENOMIC DNA]</scope>
    <source>
        <strain evidence="2 3">CCMP1005</strain>
    </source>
</reference>
<feature type="compositionally biased region" description="Low complexity" evidence="1">
    <location>
        <begin position="164"/>
        <end position="177"/>
    </location>
</feature>
<comment type="caution">
    <text evidence="2">The sequence shown here is derived from an EMBL/GenBank/DDBJ whole genome shotgun (WGS) entry which is preliminary data.</text>
</comment>
<sequence length="262" mass="29136">MLGVIRMKKAYQAMASIPPECDECARDSRTREAVQCQCCSSIREGRERATNKTMVTVVPGIVRHLCTRNNQRGWWKQDRVDGRRSAGRRIALISGQILDLLLVSQRLVHNSPLSPISGTIESDDHFKICFGRRATETSGRVVSDNERQVLRASFPQRKTDKPAARQSQASARSNAARGPGQRPSPSMRLVSRRGWSGAARTDECDARDPPSRPAKIFGERSSPPVVSAERDRRGKKMSAETRRRVRHWPIPSAGAVEGASQI</sequence>
<evidence type="ECO:0000313" key="2">
    <source>
        <dbReference type="EMBL" id="EJK47542.1"/>
    </source>
</evidence>
<gene>
    <name evidence="2" type="ORF">THAOC_33729</name>
</gene>
<accession>K0RLF1</accession>
<proteinExistence type="predicted"/>
<feature type="region of interest" description="Disordered" evidence="1">
    <location>
        <begin position="140"/>
        <end position="262"/>
    </location>
</feature>
<protein>
    <submittedName>
        <fullName evidence="2">Uncharacterized protein</fullName>
    </submittedName>
</protein>
<feature type="compositionally biased region" description="Basic and acidic residues" evidence="1">
    <location>
        <begin position="228"/>
        <end position="242"/>
    </location>
</feature>
<name>K0RLF1_THAOC</name>